<dbReference type="PANTHER" id="PTHR10458:SF22">
    <property type="entry name" value="PEPTIDE DEFORMYLASE"/>
    <property type="match status" value="1"/>
</dbReference>
<dbReference type="InterPro" id="IPR023635">
    <property type="entry name" value="Peptide_deformylase"/>
</dbReference>
<feature type="binding site" evidence="2">
    <location>
        <position position="100"/>
    </location>
    <ligand>
        <name>Fe cation</name>
        <dbReference type="ChEBI" id="CHEBI:24875"/>
    </ligand>
</feature>
<dbReference type="Proteomes" id="UP000230833">
    <property type="component" value="Unassembled WGS sequence"/>
</dbReference>
<accession>A0A2H0RLX5</accession>
<evidence type="ECO:0000313" key="4">
    <source>
        <dbReference type="Proteomes" id="UP000230833"/>
    </source>
</evidence>
<dbReference type="AlphaFoldDB" id="A0A2H0RLX5"/>
<evidence type="ECO:0000313" key="3">
    <source>
        <dbReference type="EMBL" id="PIR47004.1"/>
    </source>
</evidence>
<dbReference type="SUPFAM" id="SSF56420">
    <property type="entry name" value="Peptide deformylase"/>
    <property type="match status" value="1"/>
</dbReference>
<feature type="active site" evidence="2">
    <location>
        <position position="143"/>
    </location>
</feature>
<dbReference type="PRINTS" id="PR01576">
    <property type="entry name" value="PDEFORMYLASE"/>
</dbReference>
<gene>
    <name evidence="2 3" type="primary">def</name>
    <name evidence="3" type="ORF">COV07_01330</name>
</gene>
<dbReference type="NCBIfam" id="NF001159">
    <property type="entry name" value="PRK00150.1-3"/>
    <property type="match status" value="1"/>
</dbReference>
<dbReference type="EMBL" id="PCYL01000015">
    <property type="protein sequence ID" value="PIR47004.1"/>
    <property type="molecule type" value="Genomic_DNA"/>
</dbReference>
<feature type="binding site" evidence="2">
    <location>
        <position position="146"/>
    </location>
    <ligand>
        <name>Fe cation</name>
        <dbReference type="ChEBI" id="CHEBI:24875"/>
    </ligand>
</feature>
<comment type="caution">
    <text evidence="3">The sequence shown here is derived from an EMBL/GenBank/DDBJ whole genome shotgun (WGS) entry which is preliminary data.</text>
</comment>
<organism evidence="3 4">
    <name type="scientific">Candidatus Vogelbacteria bacterium CG10_big_fil_rev_8_21_14_0_10_45_14</name>
    <dbReference type="NCBI Taxonomy" id="1975042"/>
    <lineage>
        <taxon>Bacteria</taxon>
        <taxon>Candidatus Vogeliibacteriota</taxon>
    </lineage>
</organism>
<sequence length="166" mass="18416">MMEIVQNGDPVLREVAQALSETDIGSPKINKVLVKMRSALDTCEDGVALAAPQIGEALRIFIVHPRAWKDSVVPDGETLVYINPQIVRKSKEKQLMDEGCLSVRGFYGKTYRHARVSVEACDIFGKKFKRGASGLLAQIFQHEIDHLDGILFIDHASDLKKAITDI</sequence>
<dbReference type="GO" id="GO:0006412">
    <property type="term" value="P:translation"/>
    <property type="evidence" value="ECO:0007669"/>
    <property type="project" value="UniProtKB-UniRule"/>
</dbReference>
<dbReference type="CDD" id="cd00487">
    <property type="entry name" value="Pep_deformylase"/>
    <property type="match status" value="1"/>
</dbReference>
<keyword evidence="2" id="KW-0479">Metal-binding</keyword>
<keyword evidence="2" id="KW-0378">Hydrolase</keyword>
<keyword evidence="2" id="KW-0408">Iron</keyword>
<dbReference type="PANTHER" id="PTHR10458">
    <property type="entry name" value="PEPTIDE DEFORMYLASE"/>
    <property type="match status" value="1"/>
</dbReference>
<dbReference type="HAMAP" id="MF_00163">
    <property type="entry name" value="Pep_deformylase"/>
    <property type="match status" value="1"/>
</dbReference>
<proteinExistence type="inferred from homology"/>
<dbReference type="GO" id="GO:0046872">
    <property type="term" value="F:metal ion binding"/>
    <property type="evidence" value="ECO:0007669"/>
    <property type="project" value="UniProtKB-KW"/>
</dbReference>
<dbReference type="NCBIfam" id="TIGR00079">
    <property type="entry name" value="pept_deformyl"/>
    <property type="match status" value="1"/>
</dbReference>
<comment type="catalytic activity">
    <reaction evidence="2">
        <text>N-terminal N-formyl-L-methionyl-[peptide] + H2O = N-terminal L-methionyl-[peptide] + formate</text>
        <dbReference type="Rhea" id="RHEA:24420"/>
        <dbReference type="Rhea" id="RHEA-COMP:10639"/>
        <dbReference type="Rhea" id="RHEA-COMP:10640"/>
        <dbReference type="ChEBI" id="CHEBI:15377"/>
        <dbReference type="ChEBI" id="CHEBI:15740"/>
        <dbReference type="ChEBI" id="CHEBI:49298"/>
        <dbReference type="ChEBI" id="CHEBI:64731"/>
        <dbReference type="EC" id="3.5.1.88"/>
    </reaction>
</comment>
<protein>
    <recommendedName>
        <fullName evidence="2">Peptide deformylase</fullName>
        <shortName evidence="2">PDF</shortName>
        <ecNumber evidence="2">3.5.1.88</ecNumber>
    </recommendedName>
    <alternativeName>
        <fullName evidence="2">Polypeptide deformylase</fullName>
    </alternativeName>
</protein>
<reference evidence="3 4" key="1">
    <citation type="submission" date="2017-09" db="EMBL/GenBank/DDBJ databases">
        <title>Depth-based differentiation of microbial function through sediment-hosted aquifers and enrichment of novel symbionts in the deep terrestrial subsurface.</title>
        <authorList>
            <person name="Probst A.J."/>
            <person name="Ladd B."/>
            <person name="Jarett J.K."/>
            <person name="Geller-Mcgrath D.E."/>
            <person name="Sieber C.M."/>
            <person name="Emerson J.B."/>
            <person name="Anantharaman K."/>
            <person name="Thomas B.C."/>
            <person name="Malmstrom R."/>
            <person name="Stieglmeier M."/>
            <person name="Klingl A."/>
            <person name="Woyke T."/>
            <person name="Ryan C.M."/>
            <person name="Banfield J.F."/>
        </authorList>
    </citation>
    <scope>NUCLEOTIDE SEQUENCE [LARGE SCALE GENOMIC DNA]</scope>
    <source>
        <strain evidence="3">CG10_big_fil_rev_8_21_14_0_10_45_14</strain>
    </source>
</reference>
<dbReference type="PIRSF" id="PIRSF004749">
    <property type="entry name" value="Pep_def"/>
    <property type="match status" value="1"/>
</dbReference>
<comment type="cofactor">
    <cofactor evidence="2">
        <name>Fe(2+)</name>
        <dbReference type="ChEBI" id="CHEBI:29033"/>
    </cofactor>
    <text evidence="2">Binds 1 Fe(2+) ion.</text>
</comment>
<evidence type="ECO:0000256" key="2">
    <source>
        <dbReference type="HAMAP-Rule" id="MF_00163"/>
    </source>
</evidence>
<comment type="similarity">
    <text evidence="1 2">Belongs to the polypeptide deformylase family.</text>
</comment>
<name>A0A2H0RLX5_9BACT</name>
<evidence type="ECO:0000256" key="1">
    <source>
        <dbReference type="ARBA" id="ARBA00010759"/>
    </source>
</evidence>
<dbReference type="Gene3D" id="3.90.45.10">
    <property type="entry name" value="Peptide deformylase"/>
    <property type="match status" value="1"/>
</dbReference>
<comment type="function">
    <text evidence="2">Removes the formyl group from the N-terminal Met of newly synthesized proteins. Requires at least a dipeptide for an efficient rate of reaction. N-terminal L-methionine is a prerequisite for activity but the enzyme has broad specificity at other positions.</text>
</comment>
<dbReference type="Pfam" id="PF01327">
    <property type="entry name" value="Pep_deformylase"/>
    <property type="match status" value="1"/>
</dbReference>
<dbReference type="InterPro" id="IPR036821">
    <property type="entry name" value="Peptide_deformylase_sf"/>
</dbReference>
<feature type="binding site" evidence="2">
    <location>
        <position position="142"/>
    </location>
    <ligand>
        <name>Fe cation</name>
        <dbReference type="ChEBI" id="CHEBI:24875"/>
    </ligand>
</feature>
<keyword evidence="2" id="KW-0648">Protein biosynthesis</keyword>
<dbReference type="EC" id="3.5.1.88" evidence="2"/>
<dbReference type="GO" id="GO:0042586">
    <property type="term" value="F:peptide deformylase activity"/>
    <property type="evidence" value="ECO:0007669"/>
    <property type="project" value="UniProtKB-UniRule"/>
</dbReference>